<dbReference type="PROSITE" id="PS50231">
    <property type="entry name" value="RICIN_B_LECTIN"/>
    <property type="match status" value="1"/>
</dbReference>
<dbReference type="STRING" id="1156394.T0RH74"/>
<evidence type="ECO:0000256" key="1">
    <source>
        <dbReference type="ARBA" id="ARBA00011073"/>
    </source>
</evidence>
<keyword evidence="2 8" id="KW-0645">Protease</keyword>
<evidence type="ECO:0000256" key="5">
    <source>
        <dbReference type="ARBA" id="ARBA00023529"/>
    </source>
</evidence>
<dbReference type="InterPro" id="IPR015500">
    <property type="entry name" value="Peptidase_S8_subtilisin-rel"/>
</dbReference>
<dbReference type="InterPro" id="IPR023828">
    <property type="entry name" value="Peptidase_S8_Ser-AS"/>
</dbReference>
<dbReference type="VEuPathDB" id="FungiDB:SDRG_13035"/>
<evidence type="ECO:0000313" key="12">
    <source>
        <dbReference type="Proteomes" id="UP000030762"/>
    </source>
</evidence>
<protein>
    <recommendedName>
        <fullName evidence="6">subtilisin</fullName>
        <ecNumber evidence="6">3.4.21.62</ecNumber>
    </recommendedName>
</protein>
<dbReference type="InterPro" id="IPR035992">
    <property type="entry name" value="Ricin_B-like_lectins"/>
</dbReference>
<organism evidence="11 12">
    <name type="scientific">Saprolegnia diclina (strain VS20)</name>
    <dbReference type="NCBI Taxonomy" id="1156394"/>
    <lineage>
        <taxon>Eukaryota</taxon>
        <taxon>Sar</taxon>
        <taxon>Stramenopiles</taxon>
        <taxon>Oomycota</taxon>
        <taxon>Saprolegniomycetes</taxon>
        <taxon>Saprolegniales</taxon>
        <taxon>Saprolegniaceae</taxon>
        <taxon>Saprolegnia</taxon>
    </lineage>
</organism>
<dbReference type="OrthoDB" id="1911066at2759"/>
<dbReference type="SUPFAM" id="SSF52743">
    <property type="entry name" value="Subtilisin-like"/>
    <property type="match status" value="1"/>
</dbReference>
<dbReference type="PROSITE" id="PS51892">
    <property type="entry name" value="SUBTILASE"/>
    <property type="match status" value="1"/>
</dbReference>
<dbReference type="InterPro" id="IPR036852">
    <property type="entry name" value="Peptidase_S8/S53_dom_sf"/>
</dbReference>
<evidence type="ECO:0000256" key="9">
    <source>
        <dbReference type="SAM" id="SignalP"/>
    </source>
</evidence>
<feature type="signal peptide" evidence="9">
    <location>
        <begin position="1"/>
        <end position="25"/>
    </location>
</feature>
<evidence type="ECO:0000256" key="7">
    <source>
        <dbReference type="PIRSR" id="PIRSR615500-1"/>
    </source>
</evidence>
<gene>
    <name evidence="11" type="ORF">SDRG_13035</name>
</gene>
<comment type="similarity">
    <text evidence="1 8">Belongs to the peptidase S8 family.</text>
</comment>
<dbReference type="PROSITE" id="PS00138">
    <property type="entry name" value="SUBTILASE_SER"/>
    <property type="match status" value="1"/>
</dbReference>
<dbReference type="Gene3D" id="3.40.50.200">
    <property type="entry name" value="Peptidase S8/S53 domain"/>
    <property type="match status" value="1"/>
</dbReference>
<dbReference type="eggNOG" id="KOG1153">
    <property type="taxonomic scope" value="Eukaryota"/>
</dbReference>
<proteinExistence type="inferred from homology"/>
<feature type="active site" description="Charge relay system" evidence="7 8">
    <location>
        <position position="212"/>
    </location>
</feature>
<dbReference type="RefSeq" id="XP_008617340.1">
    <property type="nucleotide sequence ID" value="XM_008619118.1"/>
</dbReference>
<evidence type="ECO:0000256" key="8">
    <source>
        <dbReference type="PROSITE-ProRule" id="PRU01240"/>
    </source>
</evidence>
<dbReference type="Proteomes" id="UP000030762">
    <property type="component" value="Unassembled WGS sequence"/>
</dbReference>
<dbReference type="Pfam" id="PF00082">
    <property type="entry name" value="Peptidase_S8"/>
    <property type="match status" value="1"/>
</dbReference>
<evidence type="ECO:0000313" key="11">
    <source>
        <dbReference type="EMBL" id="EQC29162.1"/>
    </source>
</evidence>
<dbReference type="SUPFAM" id="SSF50370">
    <property type="entry name" value="Ricin B-like lectins"/>
    <property type="match status" value="2"/>
</dbReference>
<sequence length="753" mass="81715">MLCPTRCYIAGVLSYVLLLSTLATAKVAPRVHRHLAVYDTMDIFVTFTSHQAALDRVASTPAHRDHRTRVFEALRDHAIASQKAALALLHDHTSKSFWISCSAVVHNASASIVAALALLADVVTIEPISVVELDPVLAGVDDNTTSTDVEWGVATIGAPAMWPITNGSGIVVGSIDTGVRHSHEALKSNWRRHRGWYDPYNRTRLPSDDTGHGTHTTGTMVGRHGIGVAPGAQWIACKGLLNGRGTSAALLECAQFMLCPTYSDGNHPDCSQGADVVNNSWGGATFHPWFEGAVAAWHKAGITPVFSIGNKGPACASAGNPGGYPNVLSVGAVGSHTNDPSQLAYFSAKGPATYKDRRGVVSKLIKPVVAAPGFFIRSAKFTGNHRYGQLAGTSMAAPHVSGIVALLKSHDPALTYDDIYKLVTETTERASLQPEPTTWAMPCNVTAPGAFNCGGTPDTTWPNNRYGYGRVSVTNMMRHLDAATLVSAPFPVVALARVALPDATPVPIALVTYTKQVLAAWDDCLITDTVHNTTHERFYYDAHRQVLQSEHLHGHCLDVIHDVVVQWKPCNDAARSQKWRLEDDHIASVLLPGSCVDIQTPGPRVTLAPCEPFALTQWFRSTVTTELQSPRATIFVRLTTKDRRVLARDGHDVASRRALDTIYEVFEYDAHTQLLQTGDTTAPLCWTAHGTSLQLLPCDASATSQEWTIDGTHRRLRQGEWCVEVAPNRVEVQLARCQYAHVGQWIDAIYVSV</sequence>
<feature type="active site" description="Charge relay system" evidence="7 8">
    <location>
        <position position="176"/>
    </location>
</feature>
<evidence type="ECO:0000259" key="10">
    <source>
        <dbReference type="Pfam" id="PF00082"/>
    </source>
</evidence>
<evidence type="ECO:0000256" key="4">
    <source>
        <dbReference type="ARBA" id="ARBA00022825"/>
    </source>
</evidence>
<keyword evidence="9" id="KW-0732">Signal</keyword>
<dbReference type="AlphaFoldDB" id="T0RH74"/>
<dbReference type="GO" id="GO:0004252">
    <property type="term" value="F:serine-type endopeptidase activity"/>
    <property type="evidence" value="ECO:0007669"/>
    <property type="project" value="UniProtKB-UniRule"/>
</dbReference>
<comment type="catalytic activity">
    <reaction evidence="5">
        <text>Hydrolysis of proteins with broad specificity for peptide bonds, and a preference for a large uncharged residue in P1. Hydrolyzes peptide amides.</text>
        <dbReference type="EC" id="3.4.21.62"/>
    </reaction>
</comment>
<dbReference type="InterPro" id="IPR000209">
    <property type="entry name" value="Peptidase_S8/S53_dom"/>
</dbReference>
<feature type="chain" id="PRO_5004570797" description="subtilisin" evidence="9">
    <location>
        <begin position="26"/>
        <end position="753"/>
    </location>
</feature>
<dbReference type="InterPro" id="IPR050131">
    <property type="entry name" value="Peptidase_S8_subtilisin-like"/>
</dbReference>
<dbReference type="GeneID" id="19953762"/>
<dbReference type="OMA" id="NKGPACA"/>
<feature type="domain" description="Peptidase S8/S53" evidence="10">
    <location>
        <begin position="167"/>
        <end position="469"/>
    </location>
</feature>
<keyword evidence="12" id="KW-1185">Reference proteome</keyword>
<feature type="active site" description="Charge relay system" evidence="7 8">
    <location>
        <position position="394"/>
    </location>
</feature>
<dbReference type="PRINTS" id="PR00723">
    <property type="entry name" value="SUBTILISIN"/>
</dbReference>
<evidence type="ECO:0000256" key="2">
    <source>
        <dbReference type="ARBA" id="ARBA00022670"/>
    </source>
</evidence>
<reference evidence="11 12" key="1">
    <citation type="submission" date="2012-04" db="EMBL/GenBank/DDBJ databases">
        <title>The Genome Sequence of Saprolegnia declina VS20.</title>
        <authorList>
            <consortium name="The Broad Institute Genome Sequencing Platform"/>
            <person name="Russ C."/>
            <person name="Nusbaum C."/>
            <person name="Tyler B."/>
            <person name="van West P."/>
            <person name="Dieguez-Uribeondo J."/>
            <person name="de Bruijn I."/>
            <person name="Tripathy S."/>
            <person name="Jiang R."/>
            <person name="Young S.K."/>
            <person name="Zeng Q."/>
            <person name="Gargeya S."/>
            <person name="Fitzgerald M."/>
            <person name="Haas B."/>
            <person name="Abouelleil A."/>
            <person name="Alvarado L."/>
            <person name="Arachchi H.M."/>
            <person name="Berlin A."/>
            <person name="Chapman S.B."/>
            <person name="Goldberg J."/>
            <person name="Griggs A."/>
            <person name="Gujja S."/>
            <person name="Hansen M."/>
            <person name="Howarth C."/>
            <person name="Imamovic A."/>
            <person name="Larimer J."/>
            <person name="McCowen C."/>
            <person name="Montmayeur A."/>
            <person name="Murphy C."/>
            <person name="Neiman D."/>
            <person name="Pearson M."/>
            <person name="Priest M."/>
            <person name="Roberts A."/>
            <person name="Saif S."/>
            <person name="Shea T."/>
            <person name="Sisk P."/>
            <person name="Sykes S."/>
            <person name="Wortman J."/>
            <person name="Nusbaum C."/>
            <person name="Birren B."/>
        </authorList>
    </citation>
    <scope>NUCLEOTIDE SEQUENCE [LARGE SCALE GENOMIC DNA]</scope>
    <source>
        <strain evidence="11 12">VS20</strain>
    </source>
</reference>
<dbReference type="Gene3D" id="2.80.10.50">
    <property type="match status" value="2"/>
</dbReference>
<dbReference type="PANTHER" id="PTHR43806">
    <property type="entry name" value="PEPTIDASE S8"/>
    <property type="match status" value="1"/>
</dbReference>
<evidence type="ECO:0000256" key="6">
    <source>
        <dbReference type="ARBA" id="ARBA00023619"/>
    </source>
</evidence>
<dbReference type="GO" id="GO:0006508">
    <property type="term" value="P:proteolysis"/>
    <property type="evidence" value="ECO:0007669"/>
    <property type="project" value="UniProtKB-KW"/>
</dbReference>
<dbReference type="EMBL" id="JH767186">
    <property type="protein sequence ID" value="EQC29162.1"/>
    <property type="molecule type" value="Genomic_DNA"/>
</dbReference>
<dbReference type="EC" id="3.4.21.62" evidence="6"/>
<evidence type="ECO:0000256" key="3">
    <source>
        <dbReference type="ARBA" id="ARBA00022801"/>
    </source>
</evidence>
<dbReference type="PANTHER" id="PTHR43806:SF67">
    <property type="entry name" value="EGF-LIKE DOMAIN-CONTAINING PROTEIN"/>
    <property type="match status" value="1"/>
</dbReference>
<keyword evidence="4 8" id="KW-0720">Serine protease</keyword>
<dbReference type="InParanoid" id="T0RH74"/>
<name>T0RH74_SAPDV</name>
<accession>T0RH74</accession>
<keyword evidence="3 8" id="KW-0378">Hydrolase</keyword>